<comment type="caution">
    <text evidence="6">The sequence shown here is derived from an EMBL/GenBank/DDBJ whole genome shotgun (WGS) entry which is preliminary data.</text>
</comment>
<sequence length="380" mass="41354">MTESNAPNANANANANASANTNANAKGRGAQIRPPSRFGGPTYEDDFEDLESDPEGLAEHLESRRNLRTEYIPDRSRSIVSTNDSPDIPFSYSINPYRGCQHGCAYCFARPSHEYLGMDAGLDFESRILVKHDAPALFREFLRRPGWQAEPIAIAPNTDAYQPGERAFRLTRGCLEVAAECGQPMALITKNALILRDLDLLSAMASEGLVHAMISLTTLDGALCRSMEPRTSTPAARLRAIRALAGAGVPVGVLVAPVIPSLNDHEIPALLEAAASAGARTAGFVLLRLPMAVGPVFWDWLARARPDRLDRVRAAVREARGGRDNQSAFGLRMTGSGPVARRIADVFRLFRKRSGLDGRLPAFDRSRFRPPPEGGQLLLF</sequence>
<proteinExistence type="predicted"/>
<name>A0A432MGA9_9BACT</name>
<evidence type="ECO:0000313" key="7">
    <source>
        <dbReference type="Proteomes" id="UP000280296"/>
    </source>
</evidence>
<keyword evidence="7" id="KW-1185">Reference proteome</keyword>
<organism evidence="6 7">
    <name type="scientific">Tautonia sociabilis</name>
    <dbReference type="NCBI Taxonomy" id="2080755"/>
    <lineage>
        <taxon>Bacteria</taxon>
        <taxon>Pseudomonadati</taxon>
        <taxon>Planctomycetota</taxon>
        <taxon>Planctomycetia</taxon>
        <taxon>Isosphaerales</taxon>
        <taxon>Isosphaeraceae</taxon>
        <taxon>Tautonia</taxon>
    </lineage>
</organism>
<feature type="compositionally biased region" description="Acidic residues" evidence="4">
    <location>
        <begin position="43"/>
        <end position="55"/>
    </location>
</feature>
<accession>A0A432MGA9</accession>
<dbReference type="Proteomes" id="UP000280296">
    <property type="component" value="Unassembled WGS sequence"/>
</dbReference>
<feature type="compositionally biased region" description="Low complexity" evidence="4">
    <location>
        <begin position="1"/>
        <end position="25"/>
    </location>
</feature>
<dbReference type="GO" id="GO:0003824">
    <property type="term" value="F:catalytic activity"/>
    <property type="evidence" value="ECO:0007669"/>
    <property type="project" value="InterPro"/>
</dbReference>
<evidence type="ECO:0000256" key="1">
    <source>
        <dbReference type="ARBA" id="ARBA00022723"/>
    </source>
</evidence>
<dbReference type="InterPro" id="IPR040086">
    <property type="entry name" value="MJ0683-like"/>
</dbReference>
<dbReference type="RefSeq" id="WP_126726885.1">
    <property type="nucleotide sequence ID" value="NZ_RYZH01000038.1"/>
</dbReference>
<dbReference type="SMART" id="SM00729">
    <property type="entry name" value="Elp3"/>
    <property type="match status" value="1"/>
</dbReference>
<dbReference type="OrthoDB" id="9785699at2"/>
<evidence type="ECO:0000313" key="6">
    <source>
        <dbReference type="EMBL" id="RUL85637.1"/>
    </source>
</evidence>
<evidence type="ECO:0000256" key="4">
    <source>
        <dbReference type="SAM" id="MobiDB-lite"/>
    </source>
</evidence>
<dbReference type="CDD" id="cd01335">
    <property type="entry name" value="Radical_SAM"/>
    <property type="match status" value="1"/>
</dbReference>
<evidence type="ECO:0000256" key="3">
    <source>
        <dbReference type="ARBA" id="ARBA00023014"/>
    </source>
</evidence>
<gene>
    <name evidence="6" type="ORF">TsocGM_18185</name>
</gene>
<dbReference type="NCBIfam" id="NF033668">
    <property type="entry name" value="rSAM_PA0069"/>
    <property type="match status" value="1"/>
</dbReference>
<reference evidence="6 7" key="2">
    <citation type="submission" date="2019-01" db="EMBL/GenBank/DDBJ databases">
        <title>Tautonia sociabilis, a novel thermotolerant planctomycete of Isosphaeraceae family, isolated from a 4000 m deep subterranean habitat.</title>
        <authorList>
            <person name="Kovaleva O.L."/>
            <person name="Elcheninov A.G."/>
            <person name="Van Heerden E."/>
            <person name="Toshchakov S.V."/>
            <person name="Novikov A."/>
            <person name="Bonch-Osmolovskaya E.A."/>
            <person name="Kublanov I.V."/>
        </authorList>
    </citation>
    <scope>NUCLEOTIDE SEQUENCE [LARGE SCALE GENOMIC DNA]</scope>
    <source>
        <strain evidence="6 7">GM2012</strain>
    </source>
</reference>
<evidence type="ECO:0000259" key="5">
    <source>
        <dbReference type="SMART" id="SM00729"/>
    </source>
</evidence>
<reference evidence="6 7" key="1">
    <citation type="submission" date="2018-12" db="EMBL/GenBank/DDBJ databases">
        <authorList>
            <person name="Toschakov S.V."/>
        </authorList>
    </citation>
    <scope>NUCLEOTIDE SEQUENCE [LARGE SCALE GENOMIC DNA]</scope>
    <source>
        <strain evidence="6 7">GM2012</strain>
    </source>
</reference>
<dbReference type="Gene3D" id="3.80.30.30">
    <property type="match status" value="1"/>
</dbReference>
<feature type="region of interest" description="Disordered" evidence="4">
    <location>
        <begin position="1"/>
        <end position="55"/>
    </location>
</feature>
<dbReference type="Pfam" id="PF04055">
    <property type="entry name" value="Radical_SAM"/>
    <property type="match status" value="1"/>
</dbReference>
<dbReference type="AlphaFoldDB" id="A0A432MGA9"/>
<dbReference type="PANTHER" id="PTHR43432">
    <property type="entry name" value="SLR0285 PROTEIN"/>
    <property type="match status" value="1"/>
</dbReference>
<dbReference type="SUPFAM" id="SSF102114">
    <property type="entry name" value="Radical SAM enzymes"/>
    <property type="match status" value="1"/>
</dbReference>
<dbReference type="GO" id="GO:0046872">
    <property type="term" value="F:metal ion binding"/>
    <property type="evidence" value="ECO:0007669"/>
    <property type="project" value="UniProtKB-KW"/>
</dbReference>
<dbReference type="InterPro" id="IPR058240">
    <property type="entry name" value="rSAM_sf"/>
</dbReference>
<dbReference type="InterPro" id="IPR007197">
    <property type="entry name" value="rSAM"/>
</dbReference>
<dbReference type="SFLD" id="SFLDG01084">
    <property type="entry name" value="Uncharacterised_Radical_SAM_Su"/>
    <property type="match status" value="1"/>
</dbReference>
<keyword evidence="2" id="KW-0408">Iron</keyword>
<dbReference type="SFLD" id="SFLDS00029">
    <property type="entry name" value="Radical_SAM"/>
    <property type="match status" value="1"/>
</dbReference>
<protein>
    <submittedName>
        <fullName evidence="6">PA0069 family radical SAM protein</fullName>
    </submittedName>
</protein>
<keyword evidence="1" id="KW-0479">Metal-binding</keyword>
<feature type="domain" description="Elp3/MiaA/NifB-like radical SAM core" evidence="5">
    <location>
        <begin position="90"/>
        <end position="315"/>
    </location>
</feature>
<dbReference type="PANTHER" id="PTHR43432:SF3">
    <property type="entry name" value="SLR0285 PROTEIN"/>
    <property type="match status" value="1"/>
</dbReference>
<evidence type="ECO:0000256" key="2">
    <source>
        <dbReference type="ARBA" id="ARBA00023004"/>
    </source>
</evidence>
<keyword evidence="3" id="KW-0411">Iron-sulfur</keyword>
<dbReference type="EMBL" id="RYZH01000038">
    <property type="protein sequence ID" value="RUL85637.1"/>
    <property type="molecule type" value="Genomic_DNA"/>
</dbReference>
<dbReference type="InterPro" id="IPR006638">
    <property type="entry name" value="Elp3/MiaA/NifB-like_rSAM"/>
</dbReference>
<dbReference type="GO" id="GO:0051536">
    <property type="term" value="F:iron-sulfur cluster binding"/>
    <property type="evidence" value="ECO:0007669"/>
    <property type="project" value="UniProtKB-KW"/>
</dbReference>